<name>A0A7C9V1I1_9PROT</name>
<evidence type="ECO:0000256" key="1">
    <source>
        <dbReference type="SAM" id="SignalP"/>
    </source>
</evidence>
<keyword evidence="1" id="KW-0732">Signal</keyword>
<accession>A0A7C9V1I1</accession>
<dbReference type="Proteomes" id="UP000480684">
    <property type="component" value="Unassembled WGS sequence"/>
</dbReference>
<evidence type="ECO:0000313" key="4">
    <source>
        <dbReference type="Proteomes" id="UP000480684"/>
    </source>
</evidence>
<feature type="chain" id="PRO_5028996412" evidence="1">
    <location>
        <begin position="30"/>
        <end position="232"/>
    </location>
</feature>
<evidence type="ECO:0000259" key="2">
    <source>
        <dbReference type="Pfam" id="PF04366"/>
    </source>
</evidence>
<reference evidence="3 4" key="1">
    <citation type="submission" date="2020-02" db="EMBL/GenBank/DDBJ databases">
        <authorList>
            <person name="Dziuba M."/>
            <person name="Kuznetsov B."/>
            <person name="Mardanov A."/>
            <person name="Ravin N."/>
            <person name="Grouzdev D."/>
        </authorList>
    </citation>
    <scope>NUCLEOTIDE SEQUENCE [LARGE SCALE GENOMIC DNA]</scope>
    <source>
        <strain evidence="3 4">SpK</strain>
    </source>
</reference>
<dbReference type="GO" id="GO:0035091">
    <property type="term" value="F:phosphatidylinositol binding"/>
    <property type="evidence" value="ECO:0007669"/>
    <property type="project" value="TreeGrafter"/>
</dbReference>
<proteinExistence type="predicted"/>
<dbReference type="CDD" id="cd11524">
    <property type="entry name" value="SYLF"/>
    <property type="match status" value="1"/>
</dbReference>
<comment type="caution">
    <text evidence="3">The sequence shown here is derived from an EMBL/GenBank/DDBJ whole genome shotgun (WGS) entry which is preliminary data.</text>
</comment>
<evidence type="ECO:0000313" key="3">
    <source>
        <dbReference type="EMBL" id="NFV81691.1"/>
    </source>
</evidence>
<feature type="domain" description="Ysc84 actin-binding" evidence="2">
    <location>
        <begin position="111"/>
        <end position="231"/>
    </location>
</feature>
<dbReference type="InterPro" id="IPR007461">
    <property type="entry name" value="Ysc84_actin-binding"/>
</dbReference>
<dbReference type="RefSeq" id="WP_163681968.1">
    <property type="nucleotide sequence ID" value="NZ_JAAIYP010000042.1"/>
</dbReference>
<gene>
    <name evidence="3" type="ORF">G4223_16395</name>
</gene>
<dbReference type="InterPro" id="IPR051702">
    <property type="entry name" value="SH3_domain_YSC84-like"/>
</dbReference>
<keyword evidence="4" id="KW-1185">Reference proteome</keyword>
<dbReference type="EMBL" id="JAAIYP010000042">
    <property type="protein sequence ID" value="NFV81691.1"/>
    <property type="molecule type" value="Genomic_DNA"/>
</dbReference>
<dbReference type="PANTHER" id="PTHR15629:SF2">
    <property type="entry name" value="SH3 DOMAIN-CONTAINING YSC84-LIKE PROTEIN 1"/>
    <property type="match status" value="1"/>
</dbReference>
<feature type="signal peptide" evidence="1">
    <location>
        <begin position="1"/>
        <end position="29"/>
    </location>
</feature>
<dbReference type="AlphaFoldDB" id="A0A7C9V1I1"/>
<dbReference type="Pfam" id="PF04366">
    <property type="entry name" value="Ysc84"/>
    <property type="match status" value="1"/>
</dbReference>
<dbReference type="PANTHER" id="PTHR15629">
    <property type="entry name" value="SH3YL1 PROTEIN"/>
    <property type="match status" value="1"/>
</dbReference>
<protein>
    <submittedName>
        <fullName evidence="3">Lipid-binding SYLF domain-containing protein</fullName>
    </submittedName>
</protein>
<organism evidence="3 4">
    <name type="scientific">Magnetospirillum aberrantis SpK</name>
    <dbReference type="NCBI Taxonomy" id="908842"/>
    <lineage>
        <taxon>Bacteria</taxon>
        <taxon>Pseudomonadati</taxon>
        <taxon>Pseudomonadota</taxon>
        <taxon>Alphaproteobacteria</taxon>
        <taxon>Rhodospirillales</taxon>
        <taxon>Rhodospirillaceae</taxon>
        <taxon>Magnetospirillum</taxon>
    </lineage>
</organism>
<sequence length="232" mass="24429">MRPLSAVLQTVALIVALLAAPLDTPLAHAQQVVTDQTRMIGRAEATVERLRRDPNMEPHIARLLPGARAVLIVPDLVKGGFFLGAEYGTGILLTRDRDGQWSGPAFYSVASGSVGLQIGVQDAETMFVIMTDGGLRAIMDNRFKAGADAGVALAHLGAGAEAATTLNVGADIYAFSKAVGAYGGATLEGSGILPRHSWNAAYYGGNPSPEDILIARRLDAPQSNRLRDLLAR</sequence>